<evidence type="ECO:0000313" key="3">
    <source>
        <dbReference type="EMBL" id="MFC5001104.1"/>
    </source>
</evidence>
<dbReference type="PANTHER" id="PTHR34075">
    <property type="entry name" value="BLR3430 PROTEIN"/>
    <property type="match status" value="1"/>
</dbReference>
<protein>
    <submittedName>
        <fullName evidence="3">Zn-ribbon domain-containing OB-fold protein</fullName>
    </submittedName>
</protein>
<organism evidence="3 4">
    <name type="scientific">Dactylosporangium cerinum</name>
    <dbReference type="NCBI Taxonomy" id="1434730"/>
    <lineage>
        <taxon>Bacteria</taxon>
        <taxon>Bacillati</taxon>
        <taxon>Actinomycetota</taxon>
        <taxon>Actinomycetes</taxon>
        <taxon>Micromonosporales</taxon>
        <taxon>Micromonosporaceae</taxon>
        <taxon>Dactylosporangium</taxon>
    </lineage>
</organism>
<accession>A0ABV9VZB8</accession>
<dbReference type="PANTHER" id="PTHR34075:SF5">
    <property type="entry name" value="BLR3430 PROTEIN"/>
    <property type="match status" value="1"/>
</dbReference>
<dbReference type="Gene3D" id="6.10.30.10">
    <property type="match status" value="1"/>
</dbReference>
<name>A0ABV9VZB8_9ACTN</name>
<dbReference type="InterPro" id="IPR002878">
    <property type="entry name" value="ChsH2_C"/>
</dbReference>
<evidence type="ECO:0000313" key="4">
    <source>
        <dbReference type="Proteomes" id="UP001595912"/>
    </source>
</evidence>
<feature type="domain" description="ChsH2 C-terminal OB-fold" evidence="1">
    <location>
        <begin position="51"/>
        <end position="111"/>
    </location>
</feature>
<feature type="domain" description="ChsH2 rubredoxin-like zinc ribbon" evidence="2">
    <location>
        <begin position="13"/>
        <end position="47"/>
    </location>
</feature>
<dbReference type="RefSeq" id="WP_380117784.1">
    <property type="nucleotide sequence ID" value="NZ_JBHSIU010000030.1"/>
</dbReference>
<dbReference type="InterPro" id="IPR022002">
    <property type="entry name" value="ChsH2_Znr"/>
</dbReference>
<evidence type="ECO:0000259" key="2">
    <source>
        <dbReference type="Pfam" id="PF12172"/>
    </source>
</evidence>
<dbReference type="Pfam" id="PF12172">
    <property type="entry name" value="zf-ChsH2"/>
    <property type="match status" value="1"/>
</dbReference>
<dbReference type="Proteomes" id="UP001595912">
    <property type="component" value="Unassembled WGS sequence"/>
</dbReference>
<keyword evidence="4" id="KW-1185">Reference proteome</keyword>
<dbReference type="SUPFAM" id="SSF50249">
    <property type="entry name" value="Nucleic acid-binding proteins"/>
    <property type="match status" value="1"/>
</dbReference>
<gene>
    <name evidence="3" type="ORF">ACFPIJ_25105</name>
</gene>
<sequence length="125" mass="13672">MMVPQDETTAAWWDATRQRRLTVQRCAACGHHQHYPRPVCLACGGPEPPLVDVTGAGIVETFTVVRRAPSPAFTAPYAVAVVALAEGPRLLANVEPWPDVTIGARVQVRWRALDDGRNLPYFAVV</sequence>
<dbReference type="EMBL" id="JBHSIU010000030">
    <property type="protein sequence ID" value="MFC5001104.1"/>
    <property type="molecule type" value="Genomic_DNA"/>
</dbReference>
<dbReference type="InterPro" id="IPR052513">
    <property type="entry name" value="Thioester_dehydratase-like"/>
</dbReference>
<comment type="caution">
    <text evidence="3">The sequence shown here is derived from an EMBL/GenBank/DDBJ whole genome shotgun (WGS) entry which is preliminary data.</text>
</comment>
<dbReference type="Pfam" id="PF01796">
    <property type="entry name" value="OB_ChsH2_C"/>
    <property type="match status" value="1"/>
</dbReference>
<proteinExistence type="predicted"/>
<evidence type="ECO:0000259" key="1">
    <source>
        <dbReference type="Pfam" id="PF01796"/>
    </source>
</evidence>
<reference evidence="4" key="1">
    <citation type="journal article" date="2019" name="Int. J. Syst. Evol. Microbiol.">
        <title>The Global Catalogue of Microorganisms (GCM) 10K type strain sequencing project: providing services to taxonomists for standard genome sequencing and annotation.</title>
        <authorList>
            <consortium name="The Broad Institute Genomics Platform"/>
            <consortium name="The Broad Institute Genome Sequencing Center for Infectious Disease"/>
            <person name="Wu L."/>
            <person name="Ma J."/>
        </authorList>
    </citation>
    <scope>NUCLEOTIDE SEQUENCE [LARGE SCALE GENOMIC DNA]</scope>
    <source>
        <strain evidence="4">CGMCC 4.7152</strain>
    </source>
</reference>
<dbReference type="InterPro" id="IPR012340">
    <property type="entry name" value="NA-bd_OB-fold"/>
</dbReference>